<feature type="compositionally biased region" description="Polar residues" evidence="1">
    <location>
        <begin position="7"/>
        <end position="23"/>
    </location>
</feature>
<feature type="compositionally biased region" description="Basic and acidic residues" evidence="1">
    <location>
        <begin position="93"/>
        <end position="104"/>
    </location>
</feature>
<dbReference type="EMBL" id="JAPEUV010000001">
    <property type="protein sequence ID" value="KAJ4343772.1"/>
    <property type="molecule type" value="Genomic_DNA"/>
</dbReference>
<reference evidence="2" key="1">
    <citation type="submission" date="2022-10" db="EMBL/GenBank/DDBJ databases">
        <title>Tapping the CABI collections for fungal endophytes: first genome assemblies for Collariella, Neodidymelliopsis, Ascochyta clinopodiicola, Didymella pomorum, Didymosphaeria variabile, Neocosmospora piperis and Neocucurbitaria cava.</title>
        <authorList>
            <person name="Hill R."/>
        </authorList>
    </citation>
    <scope>NUCLEOTIDE SEQUENCE</scope>
    <source>
        <strain evidence="2">IMI 360193</strain>
    </source>
</reference>
<gene>
    <name evidence="2" type="ORF">N0V87_000053</name>
</gene>
<feature type="compositionally biased region" description="Low complexity" evidence="1">
    <location>
        <begin position="138"/>
        <end position="151"/>
    </location>
</feature>
<organism evidence="2 3">
    <name type="scientific">Didymella glomerata</name>
    <dbReference type="NCBI Taxonomy" id="749621"/>
    <lineage>
        <taxon>Eukaryota</taxon>
        <taxon>Fungi</taxon>
        <taxon>Dikarya</taxon>
        <taxon>Ascomycota</taxon>
        <taxon>Pezizomycotina</taxon>
        <taxon>Dothideomycetes</taxon>
        <taxon>Pleosporomycetidae</taxon>
        <taxon>Pleosporales</taxon>
        <taxon>Pleosporineae</taxon>
        <taxon>Didymellaceae</taxon>
        <taxon>Didymella</taxon>
    </lineage>
</organism>
<comment type="caution">
    <text evidence="2">The sequence shown here is derived from an EMBL/GenBank/DDBJ whole genome shotgun (WGS) entry which is preliminary data.</text>
</comment>
<accession>A0A9W8X874</accession>
<dbReference type="Proteomes" id="UP001140562">
    <property type="component" value="Unassembled WGS sequence"/>
</dbReference>
<evidence type="ECO:0000313" key="2">
    <source>
        <dbReference type="EMBL" id="KAJ4343772.1"/>
    </source>
</evidence>
<dbReference type="AlphaFoldDB" id="A0A9W8X874"/>
<sequence length="299" mass="32045">MSDHGSNDSQSSQPQVRHQPTTESEIHIPSIESDWSSITAEEQLAIRESNRRAMERLPELERWLTNVERDVATQQANRERGLGMSIEEFLREKDNNATVREGRSAMHHGPAQDDVEMDDIAASAHTLVSSKKNAHARPSSSLSPESATSTAGRPGKKRSKQHASFSPHGEADLDTDGASVPGIFEEDLAMHEAAPALPEAPPVFPGPEAAPQLYKNDDSSGWFYGFLPVPANLRSGLTPGQLRYWVVAKAPRVKKTPNVATSGKSGKGGKGGNKGGNGKSAGSGPTMNFRPRATVPSAA</sequence>
<feature type="region of interest" description="Disordered" evidence="1">
    <location>
        <begin position="93"/>
        <end position="112"/>
    </location>
</feature>
<name>A0A9W8X874_9PLEO</name>
<evidence type="ECO:0000256" key="1">
    <source>
        <dbReference type="SAM" id="MobiDB-lite"/>
    </source>
</evidence>
<proteinExistence type="predicted"/>
<evidence type="ECO:0000313" key="3">
    <source>
        <dbReference type="Proteomes" id="UP001140562"/>
    </source>
</evidence>
<feature type="region of interest" description="Disordered" evidence="1">
    <location>
        <begin position="1"/>
        <end position="35"/>
    </location>
</feature>
<feature type="compositionally biased region" description="Gly residues" evidence="1">
    <location>
        <begin position="265"/>
        <end position="281"/>
    </location>
</feature>
<feature type="region of interest" description="Disordered" evidence="1">
    <location>
        <begin position="255"/>
        <end position="299"/>
    </location>
</feature>
<keyword evidence="3" id="KW-1185">Reference proteome</keyword>
<feature type="region of interest" description="Disordered" evidence="1">
    <location>
        <begin position="128"/>
        <end position="179"/>
    </location>
</feature>
<protein>
    <submittedName>
        <fullName evidence="2">Uncharacterized protein</fullName>
    </submittedName>
</protein>